<evidence type="ECO:0000256" key="3">
    <source>
        <dbReference type="RuleBase" id="RU361235"/>
    </source>
</evidence>
<dbReference type="PANTHER" id="PTHR11559">
    <property type="entry name" value="CARBOXYLESTERASE"/>
    <property type="match status" value="1"/>
</dbReference>
<dbReference type="InterPro" id="IPR050309">
    <property type="entry name" value="Type-B_Carboxylest/Lipase"/>
</dbReference>
<name>A0A0C3CU83_HEBCY</name>
<keyword evidence="2 3" id="KW-0378">Hydrolase</keyword>
<dbReference type="EMBL" id="KN831769">
    <property type="protein sequence ID" value="KIM47456.1"/>
    <property type="molecule type" value="Genomic_DNA"/>
</dbReference>
<feature type="signal peptide" evidence="3">
    <location>
        <begin position="1"/>
        <end position="17"/>
    </location>
</feature>
<keyword evidence="3" id="KW-0732">Signal</keyword>
<dbReference type="EC" id="3.1.1.-" evidence="3"/>
<dbReference type="PROSITE" id="PS00122">
    <property type="entry name" value="CARBOXYLESTERASE_B_1"/>
    <property type="match status" value="1"/>
</dbReference>
<organism evidence="5 6">
    <name type="scientific">Hebeloma cylindrosporum</name>
    <dbReference type="NCBI Taxonomy" id="76867"/>
    <lineage>
        <taxon>Eukaryota</taxon>
        <taxon>Fungi</taxon>
        <taxon>Dikarya</taxon>
        <taxon>Basidiomycota</taxon>
        <taxon>Agaricomycotina</taxon>
        <taxon>Agaricomycetes</taxon>
        <taxon>Agaricomycetidae</taxon>
        <taxon>Agaricales</taxon>
        <taxon>Agaricineae</taxon>
        <taxon>Hymenogastraceae</taxon>
        <taxon>Hebeloma</taxon>
    </lineage>
</organism>
<dbReference type="ESTHER" id="hebcy-a0a0c3cu83">
    <property type="family name" value="Fungal_carboxylesterase_lipase"/>
</dbReference>
<reference evidence="5 6" key="1">
    <citation type="submission" date="2014-04" db="EMBL/GenBank/DDBJ databases">
        <authorList>
            <consortium name="DOE Joint Genome Institute"/>
            <person name="Kuo A."/>
            <person name="Gay G."/>
            <person name="Dore J."/>
            <person name="Kohler A."/>
            <person name="Nagy L.G."/>
            <person name="Floudas D."/>
            <person name="Copeland A."/>
            <person name="Barry K.W."/>
            <person name="Cichocki N."/>
            <person name="Veneault-Fourrey C."/>
            <person name="LaButti K."/>
            <person name="Lindquist E.A."/>
            <person name="Lipzen A."/>
            <person name="Lundell T."/>
            <person name="Morin E."/>
            <person name="Murat C."/>
            <person name="Sun H."/>
            <person name="Tunlid A."/>
            <person name="Henrissat B."/>
            <person name="Grigoriev I.V."/>
            <person name="Hibbett D.S."/>
            <person name="Martin F."/>
            <person name="Nordberg H.P."/>
            <person name="Cantor M.N."/>
            <person name="Hua S.X."/>
        </authorList>
    </citation>
    <scope>NUCLEOTIDE SEQUENCE [LARGE SCALE GENOMIC DNA]</scope>
    <source>
        <strain evidence="6">h7</strain>
    </source>
</reference>
<dbReference type="InterPro" id="IPR019819">
    <property type="entry name" value="Carboxylesterase_B_CS"/>
</dbReference>
<sequence>MLGNLVLVACFLGTSFAADPPTALLNGATITGVSTGTVSKFLGIPYASPPNGDRRFRRPEPLEIFSDRDAKVYGPACPSQKFKFPGTFAGSTNISTLTNEIPEFHNSNVPEDEDCLTINVIRPLFAGQQDRYPVVVWIYGGAFESGDTASYDGMGVRIVQRSTALGTPVIFVSMNFRNSAFGFLGGQEVFDEQVGNLGLWDQRVALRWVKRHIAAFGGNSSKVMLWGQSSGSISVALQMIGPDSGENRDDLFQSAFMQSGTVIPVGDIRDAQKHYNSLVNATGCERPKTNTLSCLRGLPYEILKEAVDNSQSFTSYESLNLAWVPRADGQFLNGDPQKLAQAGLVAKIPFVAGILDDEGTFFAVSTTSITTEAQFRTYIHENFVAKAPIGELDQLWTLYPSNVSQGSPFDTGTANAATPQFKRMAAFQGDVVFQAPTRFFLQSLSGRQKAWSYLSKRVKFTPFFGSFHGSDIGLSLTDDYVIRFAVNHDPNNGTGPVWPQYTKASPQRYTFPTFGSPTIGLDTQRAAQMTYLTNLSLFYPI</sequence>
<feature type="domain" description="Carboxylesterase type B" evidence="4">
    <location>
        <begin position="27"/>
        <end position="478"/>
    </location>
</feature>
<dbReference type="Proteomes" id="UP000053424">
    <property type="component" value="Unassembled WGS sequence"/>
</dbReference>
<evidence type="ECO:0000313" key="6">
    <source>
        <dbReference type="Proteomes" id="UP000053424"/>
    </source>
</evidence>
<accession>A0A0C3CU83</accession>
<evidence type="ECO:0000313" key="5">
    <source>
        <dbReference type="EMBL" id="KIM47456.1"/>
    </source>
</evidence>
<dbReference type="AlphaFoldDB" id="A0A0C3CU83"/>
<gene>
    <name evidence="5" type="ORF">M413DRAFT_22120</name>
</gene>
<dbReference type="InterPro" id="IPR019826">
    <property type="entry name" value="Carboxylesterase_B_AS"/>
</dbReference>
<dbReference type="SUPFAM" id="SSF53474">
    <property type="entry name" value="alpha/beta-Hydrolases"/>
    <property type="match status" value="1"/>
</dbReference>
<dbReference type="InterPro" id="IPR029058">
    <property type="entry name" value="AB_hydrolase_fold"/>
</dbReference>
<dbReference type="InterPro" id="IPR002018">
    <property type="entry name" value="CarbesteraseB"/>
</dbReference>
<dbReference type="OrthoDB" id="408631at2759"/>
<evidence type="ECO:0000256" key="1">
    <source>
        <dbReference type="ARBA" id="ARBA00005964"/>
    </source>
</evidence>
<dbReference type="Pfam" id="PF00135">
    <property type="entry name" value="COesterase"/>
    <property type="match status" value="1"/>
</dbReference>
<protein>
    <recommendedName>
        <fullName evidence="3">Carboxylic ester hydrolase</fullName>
        <ecNumber evidence="3">3.1.1.-</ecNumber>
    </recommendedName>
</protein>
<dbReference type="PROSITE" id="PS00941">
    <property type="entry name" value="CARBOXYLESTERASE_B_2"/>
    <property type="match status" value="1"/>
</dbReference>
<evidence type="ECO:0000256" key="2">
    <source>
        <dbReference type="ARBA" id="ARBA00022801"/>
    </source>
</evidence>
<dbReference type="STRING" id="686832.A0A0C3CU83"/>
<dbReference type="Gene3D" id="3.40.50.1820">
    <property type="entry name" value="alpha/beta hydrolase"/>
    <property type="match status" value="1"/>
</dbReference>
<dbReference type="HOGENOM" id="CLU_006586_10_6_1"/>
<proteinExistence type="inferred from homology"/>
<reference evidence="6" key="2">
    <citation type="submission" date="2015-01" db="EMBL/GenBank/DDBJ databases">
        <title>Evolutionary Origins and Diversification of the Mycorrhizal Mutualists.</title>
        <authorList>
            <consortium name="DOE Joint Genome Institute"/>
            <consortium name="Mycorrhizal Genomics Consortium"/>
            <person name="Kohler A."/>
            <person name="Kuo A."/>
            <person name="Nagy L.G."/>
            <person name="Floudas D."/>
            <person name="Copeland A."/>
            <person name="Barry K.W."/>
            <person name="Cichocki N."/>
            <person name="Veneault-Fourrey C."/>
            <person name="LaButti K."/>
            <person name="Lindquist E.A."/>
            <person name="Lipzen A."/>
            <person name="Lundell T."/>
            <person name="Morin E."/>
            <person name="Murat C."/>
            <person name="Riley R."/>
            <person name="Ohm R."/>
            <person name="Sun H."/>
            <person name="Tunlid A."/>
            <person name="Henrissat B."/>
            <person name="Grigoriev I.V."/>
            <person name="Hibbett D.S."/>
            <person name="Martin F."/>
        </authorList>
    </citation>
    <scope>NUCLEOTIDE SEQUENCE [LARGE SCALE GENOMIC DNA]</scope>
    <source>
        <strain evidence="6">h7</strain>
    </source>
</reference>
<comment type="similarity">
    <text evidence="1 3">Belongs to the type-B carboxylesterase/lipase family.</text>
</comment>
<evidence type="ECO:0000259" key="4">
    <source>
        <dbReference type="Pfam" id="PF00135"/>
    </source>
</evidence>
<feature type="chain" id="PRO_5005111064" description="Carboxylic ester hydrolase" evidence="3">
    <location>
        <begin position="18"/>
        <end position="541"/>
    </location>
</feature>
<dbReference type="GO" id="GO:0016787">
    <property type="term" value="F:hydrolase activity"/>
    <property type="evidence" value="ECO:0007669"/>
    <property type="project" value="UniProtKB-KW"/>
</dbReference>
<keyword evidence="6" id="KW-1185">Reference proteome</keyword>